<gene>
    <name evidence="1" type="ORF">NEICINOT_05071</name>
</gene>
<name>D0W5V1_NEICI</name>
<evidence type="ECO:0000313" key="1">
    <source>
        <dbReference type="EMBL" id="EEZ70825.1"/>
    </source>
</evidence>
<dbReference type="STRING" id="546262.NEICINOT_05071"/>
<evidence type="ECO:0000313" key="2">
    <source>
        <dbReference type="Proteomes" id="UP000003294"/>
    </source>
</evidence>
<proteinExistence type="predicted"/>
<organism evidence="1 2">
    <name type="scientific">Neisseria cinerea ATCC 14685</name>
    <dbReference type="NCBI Taxonomy" id="546262"/>
    <lineage>
        <taxon>Bacteria</taxon>
        <taxon>Pseudomonadati</taxon>
        <taxon>Pseudomonadota</taxon>
        <taxon>Betaproteobacteria</taxon>
        <taxon>Neisseriales</taxon>
        <taxon>Neisseriaceae</taxon>
        <taxon>Neisseria</taxon>
    </lineage>
</organism>
<dbReference type="AlphaFoldDB" id="D0W5V1"/>
<dbReference type="EMBL" id="ACDY02000018">
    <property type="protein sequence ID" value="EEZ70825.1"/>
    <property type="molecule type" value="Genomic_DNA"/>
</dbReference>
<comment type="caution">
    <text evidence="1">The sequence shown here is derived from an EMBL/GenBank/DDBJ whole genome shotgun (WGS) entry which is preliminary data.</text>
</comment>
<sequence length="41" mass="4357">MGKCRLKTAFCRSDGIVAEVSSGGGTVFESRRFALRPVPAV</sequence>
<accession>D0W5V1</accession>
<reference evidence="1 2" key="1">
    <citation type="submission" date="2009-10" db="EMBL/GenBank/DDBJ databases">
        <authorList>
            <person name="Weinstock G."/>
            <person name="Sodergren E."/>
            <person name="Clifton S."/>
            <person name="Fulton L."/>
            <person name="Fulton B."/>
            <person name="Courtney L."/>
            <person name="Fronick C."/>
            <person name="Harrison M."/>
            <person name="Strong C."/>
            <person name="Farmer C."/>
            <person name="Delahaunty K."/>
            <person name="Markovic C."/>
            <person name="Hall O."/>
            <person name="Minx P."/>
            <person name="Tomlinson C."/>
            <person name="Mitreva M."/>
            <person name="Nelson J."/>
            <person name="Hou S."/>
            <person name="Wollam A."/>
            <person name="Pepin K.H."/>
            <person name="Johnson M."/>
            <person name="Bhonagiri V."/>
            <person name="Nash W.E."/>
            <person name="Warren W."/>
            <person name="Chinwalla A."/>
            <person name="Mardis E.R."/>
            <person name="Wilson R.K."/>
        </authorList>
    </citation>
    <scope>NUCLEOTIDE SEQUENCE [LARGE SCALE GENOMIC DNA]</scope>
    <source>
        <strain evidence="1 2">ATCC 14685</strain>
    </source>
</reference>
<protein>
    <submittedName>
        <fullName evidence="1">Uncharacterized protein</fullName>
    </submittedName>
</protein>
<dbReference type="Proteomes" id="UP000003294">
    <property type="component" value="Unassembled WGS sequence"/>
</dbReference>